<evidence type="ECO:0000256" key="16">
    <source>
        <dbReference type="ARBA" id="ARBA00023209"/>
    </source>
</evidence>
<evidence type="ECO:0000313" key="25">
    <source>
        <dbReference type="EMBL" id="MBO8440215.1"/>
    </source>
</evidence>
<dbReference type="EC" id="2.7.7.41" evidence="6"/>
<dbReference type="EMBL" id="JADIMV010000104">
    <property type="protein sequence ID" value="MBO8440215.1"/>
    <property type="molecule type" value="Genomic_DNA"/>
</dbReference>
<evidence type="ECO:0000256" key="14">
    <source>
        <dbReference type="ARBA" id="ARBA00023098"/>
    </source>
</evidence>
<evidence type="ECO:0000256" key="13">
    <source>
        <dbReference type="ARBA" id="ARBA00022989"/>
    </source>
</evidence>
<evidence type="ECO:0000256" key="18">
    <source>
        <dbReference type="ARBA" id="ARBA00029893"/>
    </source>
</evidence>
<dbReference type="GO" id="GO:0005886">
    <property type="term" value="C:plasma membrane"/>
    <property type="evidence" value="ECO:0007669"/>
    <property type="project" value="UniProtKB-SubCell"/>
</dbReference>
<evidence type="ECO:0000256" key="1">
    <source>
        <dbReference type="ARBA" id="ARBA00001698"/>
    </source>
</evidence>
<feature type="transmembrane region" description="Helical" evidence="24">
    <location>
        <begin position="89"/>
        <end position="108"/>
    </location>
</feature>
<evidence type="ECO:0000256" key="17">
    <source>
        <dbReference type="ARBA" id="ARBA00023264"/>
    </source>
</evidence>
<evidence type="ECO:0000256" key="2">
    <source>
        <dbReference type="ARBA" id="ARBA00004651"/>
    </source>
</evidence>
<evidence type="ECO:0000256" key="7">
    <source>
        <dbReference type="ARBA" id="ARBA00019373"/>
    </source>
</evidence>
<feature type="transmembrane region" description="Helical" evidence="24">
    <location>
        <begin position="12"/>
        <end position="45"/>
    </location>
</feature>
<organism evidence="25 26">
    <name type="scientific">Candidatus Aphodosoma intestinipullorum</name>
    <dbReference type="NCBI Taxonomy" id="2840674"/>
    <lineage>
        <taxon>Bacteria</taxon>
        <taxon>Pseudomonadati</taxon>
        <taxon>Bacteroidota</taxon>
        <taxon>Bacteroidia</taxon>
        <taxon>Bacteroidales</taxon>
        <taxon>Candidatus Aphodosoma</taxon>
    </lineage>
</organism>
<keyword evidence="9" id="KW-0444">Lipid biosynthesis</keyword>
<evidence type="ECO:0000256" key="21">
    <source>
        <dbReference type="ARBA" id="ARBA00032396"/>
    </source>
</evidence>
<keyword evidence="13 24" id="KW-1133">Transmembrane helix</keyword>
<reference evidence="25" key="1">
    <citation type="submission" date="2020-10" db="EMBL/GenBank/DDBJ databases">
        <authorList>
            <person name="Gilroy R."/>
        </authorList>
    </citation>
    <scope>NUCLEOTIDE SEQUENCE</scope>
    <source>
        <strain evidence="25">3924</strain>
    </source>
</reference>
<dbReference type="PANTHER" id="PTHR46382">
    <property type="entry name" value="PHOSPHATIDATE CYTIDYLYLTRANSFERASE"/>
    <property type="match status" value="1"/>
</dbReference>
<evidence type="ECO:0000256" key="3">
    <source>
        <dbReference type="ARBA" id="ARBA00005119"/>
    </source>
</evidence>
<keyword evidence="15 24" id="KW-0472">Membrane</keyword>
<keyword evidence="11 24" id="KW-0812">Transmembrane</keyword>
<dbReference type="AlphaFoldDB" id="A0A940DK97"/>
<evidence type="ECO:0000256" key="24">
    <source>
        <dbReference type="SAM" id="Phobius"/>
    </source>
</evidence>
<feature type="transmembrane region" description="Helical" evidence="24">
    <location>
        <begin position="188"/>
        <end position="206"/>
    </location>
</feature>
<evidence type="ECO:0000256" key="5">
    <source>
        <dbReference type="ARBA" id="ARBA00010185"/>
    </source>
</evidence>
<comment type="caution">
    <text evidence="25">The sequence shown here is derived from an EMBL/GenBank/DDBJ whole genome shotgun (WGS) entry which is preliminary data.</text>
</comment>
<evidence type="ECO:0000256" key="9">
    <source>
        <dbReference type="ARBA" id="ARBA00022516"/>
    </source>
</evidence>
<reference evidence="25" key="2">
    <citation type="journal article" date="2021" name="PeerJ">
        <title>Extensive microbial diversity within the chicken gut microbiome revealed by metagenomics and culture.</title>
        <authorList>
            <person name="Gilroy R."/>
            <person name="Ravi A."/>
            <person name="Getino M."/>
            <person name="Pursley I."/>
            <person name="Horton D.L."/>
            <person name="Alikhan N.F."/>
            <person name="Baker D."/>
            <person name="Gharbi K."/>
            <person name="Hall N."/>
            <person name="Watson M."/>
            <person name="Adriaenssens E.M."/>
            <person name="Foster-Nyarko E."/>
            <person name="Jarju S."/>
            <person name="Secka A."/>
            <person name="Antonio M."/>
            <person name="Oren A."/>
            <person name="Chaudhuri R.R."/>
            <person name="La Ragione R."/>
            <person name="Hildebrand F."/>
            <person name="Pallen M.J."/>
        </authorList>
    </citation>
    <scope>NUCLEOTIDE SEQUENCE</scope>
    <source>
        <strain evidence="25">3924</strain>
    </source>
</reference>
<comment type="pathway">
    <text evidence="4">Lipid metabolism.</text>
</comment>
<comment type="catalytic activity">
    <reaction evidence="1">
        <text>a 1,2-diacyl-sn-glycero-3-phosphate + CTP + H(+) = a CDP-1,2-diacyl-sn-glycerol + diphosphate</text>
        <dbReference type="Rhea" id="RHEA:16229"/>
        <dbReference type="ChEBI" id="CHEBI:15378"/>
        <dbReference type="ChEBI" id="CHEBI:33019"/>
        <dbReference type="ChEBI" id="CHEBI:37563"/>
        <dbReference type="ChEBI" id="CHEBI:58332"/>
        <dbReference type="ChEBI" id="CHEBI:58608"/>
        <dbReference type="EC" id="2.7.7.41"/>
    </reaction>
</comment>
<evidence type="ECO:0000256" key="11">
    <source>
        <dbReference type="ARBA" id="ARBA00022692"/>
    </source>
</evidence>
<accession>A0A940DK97</accession>
<comment type="similarity">
    <text evidence="5">Belongs to the CDS family.</text>
</comment>
<evidence type="ECO:0000256" key="4">
    <source>
        <dbReference type="ARBA" id="ARBA00005189"/>
    </source>
</evidence>
<evidence type="ECO:0000256" key="6">
    <source>
        <dbReference type="ARBA" id="ARBA00012487"/>
    </source>
</evidence>
<feature type="transmembrane region" description="Helical" evidence="24">
    <location>
        <begin position="212"/>
        <end position="232"/>
    </location>
</feature>
<proteinExistence type="inferred from homology"/>
<feature type="transmembrane region" description="Helical" evidence="24">
    <location>
        <begin position="120"/>
        <end position="142"/>
    </location>
</feature>
<evidence type="ECO:0000313" key="26">
    <source>
        <dbReference type="Proteomes" id="UP000712007"/>
    </source>
</evidence>
<dbReference type="PANTHER" id="PTHR46382:SF1">
    <property type="entry name" value="PHOSPHATIDATE CYTIDYLYLTRANSFERASE"/>
    <property type="match status" value="1"/>
</dbReference>
<dbReference type="GO" id="GO:0016024">
    <property type="term" value="P:CDP-diacylglycerol biosynthetic process"/>
    <property type="evidence" value="ECO:0007669"/>
    <property type="project" value="TreeGrafter"/>
</dbReference>
<feature type="transmembrane region" description="Helical" evidence="24">
    <location>
        <begin position="57"/>
        <end position="77"/>
    </location>
</feature>
<keyword evidence="12 25" id="KW-0548">Nucleotidyltransferase</keyword>
<keyword evidence="17" id="KW-1208">Phospholipid metabolism</keyword>
<evidence type="ECO:0000256" key="20">
    <source>
        <dbReference type="ARBA" id="ARBA00032253"/>
    </source>
</evidence>
<comment type="subcellular location">
    <subcellularLocation>
        <location evidence="2">Cell membrane</location>
        <topology evidence="2">Multi-pass membrane protein</topology>
    </subcellularLocation>
</comment>
<protein>
    <recommendedName>
        <fullName evidence="7">Phosphatidate cytidylyltransferase</fullName>
        <ecNumber evidence="6">2.7.7.41</ecNumber>
    </recommendedName>
    <alternativeName>
        <fullName evidence="20">CDP-DAG synthase</fullName>
    </alternativeName>
    <alternativeName>
        <fullName evidence="22">CDP-DG synthase</fullName>
    </alternativeName>
    <alternativeName>
        <fullName evidence="18">CDP-diacylglycerol synthase</fullName>
    </alternativeName>
    <alternativeName>
        <fullName evidence="21">CDP-diglyceride pyrophosphorylase</fullName>
    </alternativeName>
    <alternativeName>
        <fullName evidence="23">CDP-diglyceride synthase</fullName>
    </alternativeName>
    <alternativeName>
        <fullName evidence="19">CTP:phosphatidate cytidylyltransferase</fullName>
    </alternativeName>
</protein>
<gene>
    <name evidence="25" type="ORF">IAC51_06145</name>
</gene>
<evidence type="ECO:0000256" key="8">
    <source>
        <dbReference type="ARBA" id="ARBA00022475"/>
    </source>
</evidence>
<evidence type="ECO:0000256" key="10">
    <source>
        <dbReference type="ARBA" id="ARBA00022679"/>
    </source>
</evidence>
<evidence type="ECO:0000256" key="19">
    <source>
        <dbReference type="ARBA" id="ARBA00031825"/>
    </source>
</evidence>
<evidence type="ECO:0000256" key="22">
    <source>
        <dbReference type="ARBA" id="ARBA00032743"/>
    </source>
</evidence>
<keyword evidence="14" id="KW-0443">Lipid metabolism</keyword>
<evidence type="ECO:0000256" key="15">
    <source>
        <dbReference type="ARBA" id="ARBA00023136"/>
    </source>
</evidence>
<name>A0A940DK97_9BACT</name>
<dbReference type="Proteomes" id="UP000712007">
    <property type="component" value="Unassembled WGS sequence"/>
</dbReference>
<comment type="pathway">
    <text evidence="3">Phospholipid metabolism; CDP-diacylglycerol biosynthesis; CDP-diacylglycerol from sn-glycerol 3-phosphate: step 3/3.</text>
</comment>
<sequence length="276" mass="30754">MLTINKNLIQRTLAGALLVGGIVAAILWNIWSYALAFIFISVCAVREFHKLTDRNADSFTSWLSAISAAILFLTLLLHESQVLPPLYTHIAWAIYGLCIMTFIVSELFRRRPDPLADWEGMALAQIYIAVPFALLNEVIFFHGAHHPMLLLALFVTIWCNDTFAYLFGSLFGRHQMAPRISPKKTWEGFIGGAAGALLSGYIFSISDPELTLLQWFIFSEIVVIFGTLGDLVESLLKRHLGVKDSGHAIPGHGGWLDRFDSMLLAAPAVTLYLYLI</sequence>
<keyword evidence="16" id="KW-0594">Phospholipid biosynthesis</keyword>
<keyword evidence="10" id="KW-0808">Transferase</keyword>
<evidence type="ECO:0000256" key="12">
    <source>
        <dbReference type="ARBA" id="ARBA00022695"/>
    </source>
</evidence>
<evidence type="ECO:0000256" key="23">
    <source>
        <dbReference type="ARBA" id="ARBA00033406"/>
    </source>
</evidence>
<feature type="transmembrane region" description="Helical" evidence="24">
    <location>
        <begin position="148"/>
        <end position="167"/>
    </location>
</feature>
<dbReference type="GO" id="GO:0004605">
    <property type="term" value="F:phosphatidate cytidylyltransferase activity"/>
    <property type="evidence" value="ECO:0007669"/>
    <property type="project" value="UniProtKB-EC"/>
</dbReference>
<keyword evidence="8" id="KW-1003">Cell membrane</keyword>
<dbReference type="Pfam" id="PF01148">
    <property type="entry name" value="CTP_transf_1"/>
    <property type="match status" value="1"/>
</dbReference>